<keyword evidence="5 6" id="KW-0472">Membrane</keyword>
<dbReference type="RefSeq" id="WP_208255310.1">
    <property type="nucleotide sequence ID" value="NZ_JAGEOJ010000004.1"/>
</dbReference>
<comment type="subcellular location">
    <subcellularLocation>
        <location evidence="1">Cell membrane</location>
        <topology evidence="1">Multi-pass membrane protein</topology>
    </subcellularLocation>
</comment>
<organism evidence="7 8">
    <name type="scientific">Actinomadura barringtoniae</name>
    <dbReference type="NCBI Taxonomy" id="1427535"/>
    <lineage>
        <taxon>Bacteria</taxon>
        <taxon>Bacillati</taxon>
        <taxon>Actinomycetota</taxon>
        <taxon>Actinomycetes</taxon>
        <taxon>Streptosporangiales</taxon>
        <taxon>Thermomonosporaceae</taxon>
        <taxon>Actinomadura</taxon>
    </lineage>
</organism>
<reference evidence="7" key="1">
    <citation type="submission" date="2021-03" db="EMBL/GenBank/DDBJ databases">
        <authorList>
            <person name="Kanchanasin P."/>
            <person name="Saeng-In P."/>
            <person name="Phongsopitanun W."/>
            <person name="Yuki M."/>
            <person name="Kudo T."/>
            <person name="Ohkuma M."/>
            <person name="Tanasupawat S."/>
        </authorList>
    </citation>
    <scope>NUCLEOTIDE SEQUENCE</scope>
    <source>
        <strain evidence="7">GKU 128</strain>
    </source>
</reference>
<keyword evidence="8" id="KW-1185">Reference proteome</keyword>
<keyword evidence="4 6" id="KW-1133">Transmembrane helix</keyword>
<evidence type="ECO:0000256" key="3">
    <source>
        <dbReference type="ARBA" id="ARBA00022692"/>
    </source>
</evidence>
<dbReference type="Proteomes" id="UP000669179">
    <property type="component" value="Unassembled WGS sequence"/>
</dbReference>
<evidence type="ECO:0000313" key="8">
    <source>
        <dbReference type="Proteomes" id="UP000669179"/>
    </source>
</evidence>
<feature type="transmembrane region" description="Helical" evidence="6">
    <location>
        <begin position="69"/>
        <end position="90"/>
    </location>
</feature>
<evidence type="ECO:0000256" key="6">
    <source>
        <dbReference type="SAM" id="Phobius"/>
    </source>
</evidence>
<proteinExistence type="predicted"/>
<name>A0A939PFQ9_9ACTN</name>
<dbReference type="AlphaFoldDB" id="A0A939PFQ9"/>
<feature type="transmembrane region" description="Helical" evidence="6">
    <location>
        <begin position="7"/>
        <end position="26"/>
    </location>
</feature>
<feature type="transmembrane region" description="Helical" evidence="6">
    <location>
        <begin position="38"/>
        <end position="57"/>
    </location>
</feature>
<dbReference type="Pfam" id="PF03626">
    <property type="entry name" value="COX4_pro"/>
    <property type="match status" value="1"/>
</dbReference>
<evidence type="ECO:0000256" key="1">
    <source>
        <dbReference type="ARBA" id="ARBA00004651"/>
    </source>
</evidence>
<accession>A0A939PFQ9</accession>
<dbReference type="GO" id="GO:0005886">
    <property type="term" value="C:plasma membrane"/>
    <property type="evidence" value="ECO:0007669"/>
    <property type="project" value="UniProtKB-SubCell"/>
</dbReference>
<evidence type="ECO:0000313" key="7">
    <source>
        <dbReference type="EMBL" id="MBO2447676.1"/>
    </source>
</evidence>
<evidence type="ECO:0000256" key="2">
    <source>
        <dbReference type="ARBA" id="ARBA00022475"/>
    </source>
</evidence>
<protein>
    <submittedName>
        <fullName evidence="7">Cytochrome C oxidase subunit IV family protein</fullName>
    </submittedName>
</protein>
<dbReference type="InterPro" id="IPR005171">
    <property type="entry name" value="Cyt_c_oxidase_su4_prok"/>
</dbReference>
<sequence length="91" mass="10065">MKRTVDSPLTTVWLALLVIAVGSWWFGVERGGTGPDPSLPITIAVLALGLIKARLIIRYFMEVRAAPTWLRAFTDIWLVLLWGGVLGIYLA</sequence>
<evidence type="ECO:0000256" key="5">
    <source>
        <dbReference type="ARBA" id="ARBA00023136"/>
    </source>
</evidence>
<dbReference type="EMBL" id="JAGEOJ010000004">
    <property type="protein sequence ID" value="MBO2447676.1"/>
    <property type="molecule type" value="Genomic_DNA"/>
</dbReference>
<gene>
    <name evidence="7" type="ORF">J4573_11300</name>
</gene>
<keyword evidence="2" id="KW-1003">Cell membrane</keyword>
<evidence type="ECO:0000256" key="4">
    <source>
        <dbReference type="ARBA" id="ARBA00022989"/>
    </source>
</evidence>
<keyword evidence="3 6" id="KW-0812">Transmembrane</keyword>
<comment type="caution">
    <text evidence="7">The sequence shown here is derived from an EMBL/GenBank/DDBJ whole genome shotgun (WGS) entry which is preliminary data.</text>
</comment>